<organism evidence="2 3">
    <name type="scientific">Chitinophaga hostae</name>
    <dbReference type="NCBI Taxonomy" id="2831022"/>
    <lineage>
        <taxon>Bacteria</taxon>
        <taxon>Pseudomonadati</taxon>
        <taxon>Bacteroidota</taxon>
        <taxon>Chitinophagia</taxon>
        <taxon>Chitinophagales</taxon>
        <taxon>Chitinophagaceae</taxon>
        <taxon>Chitinophaga</taxon>
    </lineage>
</organism>
<dbReference type="EMBL" id="JAGTXB010000036">
    <property type="protein sequence ID" value="MBS0032405.1"/>
    <property type="molecule type" value="Genomic_DNA"/>
</dbReference>
<comment type="caution">
    <text evidence="2">The sequence shown here is derived from an EMBL/GenBank/DDBJ whole genome shotgun (WGS) entry which is preliminary data.</text>
</comment>
<dbReference type="RefSeq" id="WP_211977560.1">
    <property type="nucleotide sequence ID" value="NZ_JAGTXB010000036.1"/>
</dbReference>
<accession>A0ABS5JB22</accession>
<evidence type="ECO:0000313" key="3">
    <source>
        <dbReference type="Proteomes" id="UP000676386"/>
    </source>
</evidence>
<proteinExistence type="predicted"/>
<protein>
    <submittedName>
        <fullName evidence="2">Uncharacterized protein</fullName>
    </submittedName>
</protein>
<evidence type="ECO:0000313" key="2">
    <source>
        <dbReference type="EMBL" id="MBS0032405.1"/>
    </source>
</evidence>
<keyword evidence="1" id="KW-0812">Transmembrane</keyword>
<name>A0ABS5JB22_9BACT</name>
<keyword evidence="1" id="KW-0472">Membrane</keyword>
<gene>
    <name evidence="2" type="ORF">KE626_34050</name>
</gene>
<dbReference type="Proteomes" id="UP000676386">
    <property type="component" value="Unassembled WGS sequence"/>
</dbReference>
<keyword evidence="3" id="KW-1185">Reference proteome</keyword>
<sequence>MHQIIETLAAKVDKQEKLLQDLDEKIKAIPDSSGKIVEIWKEMRGIFIRHSFPKNEVAALTAALFQNIRIMKTPRTENLIHHHHLSKAIFIVVVLVIVVGVLSMGWYNTVDNLNQYKAADTKYRFLKLQDNKSIQQLLTTTDSLYYRNPALRDSVLRQEQLKNDRLKMLQLATEQEQSARELRKKAGEKN</sequence>
<keyword evidence="1" id="KW-1133">Transmembrane helix</keyword>
<evidence type="ECO:0000256" key="1">
    <source>
        <dbReference type="SAM" id="Phobius"/>
    </source>
</evidence>
<feature type="transmembrane region" description="Helical" evidence="1">
    <location>
        <begin position="88"/>
        <end position="107"/>
    </location>
</feature>
<reference evidence="2 3" key="1">
    <citation type="submission" date="2021-04" db="EMBL/GenBank/DDBJ databases">
        <title>Chitinophaga sp. nov., isolated from the rhizosphere soil.</title>
        <authorList>
            <person name="He S."/>
        </authorList>
    </citation>
    <scope>NUCLEOTIDE SEQUENCE [LARGE SCALE GENOMIC DNA]</scope>
    <source>
        <strain evidence="2 3">2R12</strain>
    </source>
</reference>